<keyword evidence="6 11" id="KW-0472">Membrane</keyword>
<dbReference type="STRING" id="7994.ENSAMXP00000031109"/>
<keyword evidence="4 12" id="KW-0732">Signal</keyword>
<dbReference type="GeneTree" id="ENSGT00940000165521"/>
<keyword evidence="3 11" id="KW-0812">Transmembrane</keyword>
<reference evidence="15" key="3">
    <citation type="submission" date="2025-08" db="UniProtKB">
        <authorList>
            <consortium name="Ensembl"/>
        </authorList>
    </citation>
    <scope>IDENTIFICATION</scope>
</reference>
<accession>A0A3B1IPC3</accession>
<evidence type="ECO:0000256" key="7">
    <source>
        <dbReference type="ARBA" id="ARBA00023157"/>
    </source>
</evidence>
<dbReference type="InterPro" id="IPR036116">
    <property type="entry name" value="FN3_sf"/>
</dbReference>
<feature type="domain" description="Fibronectin type-III" evidence="14">
    <location>
        <begin position="358"/>
        <end position="460"/>
    </location>
</feature>
<keyword evidence="9" id="KW-0325">Glycoprotein</keyword>
<evidence type="ECO:0000256" key="9">
    <source>
        <dbReference type="ARBA" id="ARBA00023180"/>
    </source>
</evidence>
<dbReference type="InterPro" id="IPR015321">
    <property type="entry name" value="TypeI_recpt_CBD"/>
</dbReference>
<evidence type="ECO:0000256" key="2">
    <source>
        <dbReference type="ARBA" id="ARBA00010890"/>
    </source>
</evidence>
<dbReference type="Ensembl" id="ENSAMXT00000042720.1">
    <property type="protein sequence ID" value="ENSAMXP00000031109.1"/>
    <property type="gene ID" value="ENSAMXG00000029667.1"/>
</dbReference>
<evidence type="ECO:0000313" key="15">
    <source>
        <dbReference type="Ensembl" id="ENSAMXP00000031109.1"/>
    </source>
</evidence>
<dbReference type="InterPro" id="IPR007110">
    <property type="entry name" value="Ig-like_dom"/>
</dbReference>
<feature type="domain" description="Ig-like" evidence="13">
    <location>
        <begin position="207"/>
        <end position="239"/>
    </location>
</feature>
<evidence type="ECO:0000256" key="3">
    <source>
        <dbReference type="ARBA" id="ARBA00022692"/>
    </source>
</evidence>
<evidence type="ECO:0000256" key="8">
    <source>
        <dbReference type="ARBA" id="ARBA00023170"/>
    </source>
</evidence>
<evidence type="ECO:0000259" key="14">
    <source>
        <dbReference type="PROSITE" id="PS50853"/>
    </source>
</evidence>
<evidence type="ECO:0000256" key="12">
    <source>
        <dbReference type="SAM" id="SignalP"/>
    </source>
</evidence>
<dbReference type="SUPFAM" id="SSF48726">
    <property type="entry name" value="Immunoglobulin"/>
    <property type="match status" value="1"/>
</dbReference>
<keyword evidence="10" id="KW-0393">Immunoglobulin domain</keyword>
<dbReference type="GO" id="GO:0009897">
    <property type="term" value="C:external side of plasma membrane"/>
    <property type="evidence" value="ECO:0007669"/>
    <property type="project" value="TreeGrafter"/>
</dbReference>
<reference evidence="16" key="2">
    <citation type="journal article" date="2014" name="Nat. Commun.">
        <title>The cavefish genome reveals candidate genes for eye loss.</title>
        <authorList>
            <person name="McGaugh S.E."/>
            <person name="Gross J.B."/>
            <person name="Aken B."/>
            <person name="Blin M."/>
            <person name="Borowsky R."/>
            <person name="Chalopin D."/>
            <person name="Hinaux H."/>
            <person name="Jeffery W.R."/>
            <person name="Keene A."/>
            <person name="Ma L."/>
            <person name="Minx P."/>
            <person name="Murphy D."/>
            <person name="O'Quin K.E."/>
            <person name="Retaux S."/>
            <person name="Rohner N."/>
            <person name="Searle S.M."/>
            <person name="Stahl B.A."/>
            <person name="Tabin C."/>
            <person name="Volff J.N."/>
            <person name="Yoshizawa M."/>
            <person name="Warren W.C."/>
        </authorList>
    </citation>
    <scope>NUCLEOTIDE SEQUENCE [LARGE SCALE GENOMIC DNA]</scope>
    <source>
        <strain evidence="16">female</strain>
    </source>
</reference>
<keyword evidence="16" id="KW-1185">Reference proteome</keyword>
<feature type="signal peptide" evidence="12">
    <location>
        <begin position="1"/>
        <end position="17"/>
    </location>
</feature>
<organism evidence="15 16">
    <name type="scientific">Astyanax mexicanus</name>
    <name type="common">Blind cave fish</name>
    <name type="synonym">Astyanax fasciatus mexicanus</name>
    <dbReference type="NCBI Taxonomy" id="7994"/>
    <lineage>
        <taxon>Eukaryota</taxon>
        <taxon>Metazoa</taxon>
        <taxon>Chordata</taxon>
        <taxon>Craniata</taxon>
        <taxon>Vertebrata</taxon>
        <taxon>Euteleostomi</taxon>
        <taxon>Actinopterygii</taxon>
        <taxon>Neopterygii</taxon>
        <taxon>Teleostei</taxon>
        <taxon>Ostariophysi</taxon>
        <taxon>Characiformes</taxon>
        <taxon>Characoidei</taxon>
        <taxon>Acestrorhamphidae</taxon>
        <taxon>Acestrorhamphinae</taxon>
        <taxon>Astyanax</taxon>
    </lineage>
</organism>
<keyword evidence="5 11" id="KW-1133">Transmembrane helix</keyword>
<evidence type="ECO:0000256" key="11">
    <source>
        <dbReference type="SAM" id="Phobius"/>
    </source>
</evidence>
<dbReference type="AlphaFoldDB" id="A0A3B1IPC3"/>
<dbReference type="InterPro" id="IPR036179">
    <property type="entry name" value="Ig-like_dom_sf"/>
</dbReference>
<dbReference type="Pfam" id="PF09240">
    <property type="entry name" value="IL6Ra-bind"/>
    <property type="match status" value="1"/>
</dbReference>
<dbReference type="PANTHER" id="PTHR23037">
    <property type="entry name" value="CYTOKINE RECEPTOR"/>
    <property type="match status" value="1"/>
</dbReference>
<dbReference type="GO" id="GO:0004896">
    <property type="term" value="F:cytokine receptor activity"/>
    <property type="evidence" value="ECO:0007669"/>
    <property type="project" value="InterPro"/>
</dbReference>
<comment type="subcellular location">
    <subcellularLocation>
        <location evidence="1">Membrane</location>
        <topology evidence="1">Single-pass type I membrane protein</topology>
    </subcellularLocation>
</comment>
<dbReference type="Proteomes" id="UP000018467">
    <property type="component" value="Unassembled WGS sequence"/>
</dbReference>
<dbReference type="Bgee" id="ENSAMXG00000029667">
    <property type="expression patterns" value="Expressed in mesonephros and 13 other cell types or tissues"/>
</dbReference>
<dbReference type="SMART" id="SM00060">
    <property type="entry name" value="FN3"/>
    <property type="match status" value="1"/>
</dbReference>
<feature type="chain" id="PRO_5017193988" evidence="12">
    <location>
        <begin position="18"/>
        <end position="591"/>
    </location>
</feature>
<proteinExistence type="inferred from homology"/>
<dbReference type="CDD" id="cd00063">
    <property type="entry name" value="FN3"/>
    <property type="match status" value="1"/>
</dbReference>
<evidence type="ECO:0000259" key="13">
    <source>
        <dbReference type="PROSITE" id="PS50835"/>
    </source>
</evidence>
<dbReference type="InterPro" id="IPR003961">
    <property type="entry name" value="FN3_dom"/>
</dbReference>
<dbReference type="InterPro" id="IPR003530">
    <property type="entry name" value="Hematopoietin_rcpt_L_F3_CS"/>
</dbReference>
<sequence length="591" mass="66209">MRLLLLLLGLFTAKVRSDQQAEACPRKEPPPGVLALTPGSEVVLDCSGHVSVDGVPVVMPAKWNDRFGGTQGDTDALRTSQKEVKNTDTSGTFNPTVRNSAATQTNQNTNTAGIYNKLQSAAADSTVKPPVITTEQQKRPSNDFTVGQVTQPQRVGGVSEEGGAFSITMEMGISSERGITAEYEDYEDYEDGDESLRVTRAIKRQTRWTRSGQRIRSIKRGGALRIPAVQLADSGNYSCYRDDRLVWSVNISVGVPPERPVLSCRKKFHSSKVRCEWISTQPVIPRPQCYLLIRKRFQDLPRVSCSYSVERSRCWCAVYSDSDDTRSFTARMCVTNTAGSAISTPLNINPQEIIKPDPPARVVVKPVEGQIHTLHVSWSNPSTWRDTDNFYHLHFHLRYRPVLARQFQEVRIEDGKHIWSVLDALPGTLYEVQLRAKDEYVGMWSEWTSPVYAHTWTVSEPTISSDIYTSLEPFWTFSEGSGSETDSNVEVTEYPANDGRVVWVHVLWVFGLCLLITLTVISILSLRNRYLSKVEKQSCSPPCSCSSPPLSQQPLVAPRQQSQHHFLSEAEEEGEGINLHNFDYFFSPPGD</sequence>
<dbReference type="PROSITE" id="PS01354">
    <property type="entry name" value="HEMATOPO_REC_L_F3"/>
    <property type="match status" value="1"/>
</dbReference>
<reference evidence="16" key="1">
    <citation type="submission" date="2013-03" db="EMBL/GenBank/DDBJ databases">
        <authorList>
            <person name="Jeffery W."/>
            <person name="Warren W."/>
            <person name="Wilson R.K."/>
        </authorList>
    </citation>
    <scope>NUCLEOTIDE SEQUENCE</scope>
    <source>
        <strain evidence="16">female</strain>
    </source>
</reference>
<evidence type="ECO:0000256" key="6">
    <source>
        <dbReference type="ARBA" id="ARBA00023136"/>
    </source>
</evidence>
<keyword evidence="8" id="KW-0675">Receptor</keyword>
<dbReference type="SMART" id="SM00409">
    <property type="entry name" value="IG"/>
    <property type="match status" value="1"/>
</dbReference>
<dbReference type="PANTHER" id="PTHR23037:SF22">
    <property type="entry name" value="CYTOKINE RECEPTOR COMMON SUBUNIT BETA"/>
    <property type="match status" value="1"/>
</dbReference>
<dbReference type="PROSITE" id="PS50835">
    <property type="entry name" value="IG_LIKE"/>
    <property type="match status" value="1"/>
</dbReference>
<comment type="similarity">
    <text evidence="2">Belongs to the type I cytokine receptor family. Type 3 subfamily.</text>
</comment>
<dbReference type="GO" id="GO:0016064">
    <property type="term" value="P:immunoglobulin mediated immune response"/>
    <property type="evidence" value="ECO:0007669"/>
    <property type="project" value="TreeGrafter"/>
</dbReference>
<evidence type="ECO:0000313" key="16">
    <source>
        <dbReference type="Proteomes" id="UP000018467"/>
    </source>
</evidence>
<reference evidence="15" key="4">
    <citation type="submission" date="2025-09" db="UniProtKB">
        <authorList>
            <consortium name="Ensembl"/>
        </authorList>
    </citation>
    <scope>IDENTIFICATION</scope>
</reference>
<dbReference type="InterPro" id="IPR013783">
    <property type="entry name" value="Ig-like_fold"/>
</dbReference>
<evidence type="ECO:0000256" key="1">
    <source>
        <dbReference type="ARBA" id="ARBA00004479"/>
    </source>
</evidence>
<evidence type="ECO:0000256" key="10">
    <source>
        <dbReference type="ARBA" id="ARBA00023319"/>
    </source>
</evidence>
<dbReference type="SUPFAM" id="SSF49265">
    <property type="entry name" value="Fibronectin type III"/>
    <property type="match status" value="2"/>
</dbReference>
<keyword evidence="7" id="KW-1015">Disulfide bond</keyword>
<name>A0A3B1IPC3_ASTMX</name>
<evidence type="ECO:0000256" key="5">
    <source>
        <dbReference type="ARBA" id="ARBA00022989"/>
    </source>
</evidence>
<protein>
    <submittedName>
        <fullName evidence="15">Interleukin 6 receptor</fullName>
    </submittedName>
</protein>
<dbReference type="InParanoid" id="A0A3B1IPC3"/>
<evidence type="ECO:0000256" key="4">
    <source>
        <dbReference type="ARBA" id="ARBA00022729"/>
    </source>
</evidence>
<dbReference type="InterPro" id="IPR003599">
    <property type="entry name" value="Ig_sub"/>
</dbReference>
<feature type="transmembrane region" description="Helical" evidence="11">
    <location>
        <begin position="502"/>
        <end position="526"/>
    </location>
</feature>
<dbReference type="Gene3D" id="2.60.40.10">
    <property type="entry name" value="Immunoglobulins"/>
    <property type="match status" value="3"/>
</dbReference>
<dbReference type="PROSITE" id="PS50853">
    <property type="entry name" value="FN3"/>
    <property type="match status" value="1"/>
</dbReference>